<evidence type="ECO:0000259" key="1">
    <source>
        <dbReference type="PROSITE" id="PS50191"/>
    </source>
</evidence>
<dbReference type="PANTHER" id="PTHR47159">
    <property type="entry name" value="PROTEIN CBG07705-RELATED"/>
    <property type="match status" value="1"/>
</dbReference>
<sequence length="262" mass="29945">MKALIYDLENMLKKVMEQEAKTGEQTSILFIMDLYGLQYNAQLLEILQGPFPAIVTFMSEHYEEIIQCFLIVNAPLFMSAIWTIVSPFLSTRTKNKVKILGSNWKDEILEMVIPNVLPSSWNIPGQDPIFLANIPSCLPCLPDFYYKGDLLNNTTEVLWVSPGKTGCIDIKVIKNSLLKWTFEADGHFAFAMFFTEDCTERSGSKVIYPVIKKIPGPTYVPLQDSIVSQHAGIYKFWFSNEHAWLHTLKVRYEIDIMTVENG</sequence>
<organism evidence="2 3">
    <name type="scientific">Acrobeloides nanus</name>
    <dbReference type="NCBI Taxonomy" id="290746"/>
    <lineage>
        <taxon>Eukaryota</taxon>
        <taxon>Metazoa</taxon>
        <taxon>Ecdysozoa</taxon>
        <taxon>Nematoda</taxon>
        <taxon>Chromadorea</taxon>
        <taxon>Rhabditida</taxon>
        <taxon>Tylenchina</taxon>
        <taxon>Cephalobomorpha</taxon>
        <taxon>Cephaloboidea</taxon>
        <taxon>Cephalobidae</taxon>
        <taxon>Acrobeloides</taxon>
    </lineage>
</organism>
<dbReference type="SUPFAM" id="SSF101576">
    <property type="entry name" value="Supernatant protein factor (SPF), C-terminal domain"/>
    <property type="match status" value="1"/>
</dbReference>
<evidence type="ECO:0000313" key="2">
    <source>
        <dbReference type="Proteomes" id="UP000887540"/>
    </source>
</evidence>
<proteinExistence type="predicted"/>
<dbReference type="CDD" id="cd00170">
    <property type="entry name" value="SEC14"/>
    <property type="match status" value="1"/>
</dbReference>
<reference evidence="3" key="1">
    <citation type="submission" date="2022-11" db="UniProtKB">
        <authorList>
            <consortium name="WormBaseParasite"/>
        </authorList>
    </citation>
    <scope>IDENTIFICATION</scope>
</reference>
<accession>A0A914BY38</accession>
<feature type="domain" description="CRAL-TRIO" evidence="1">
    <location>
        <begin position="1"/>
        <end position="129"/>
    </location>
</feature>
<dbReference type="InterPro" id="IPR053302">
    <property type="entry name" value="CRAL-TRIO_domain"/>
</dbReference>
<keyword evidence="2" id="KW-1185">Reference proteome</keyword>
<dbReference type="WBParaSite" id="ACRNAN_Path_1265.g4939.t1">
    <property type="protein sequence ID" value="ACRNAN_Path_1265.g4939.t1"/>
    <property type="gene ID" value="ACRNAN_Path_1265.g4939"/>
</dbReference>
<dbReference type="Proteomes" id="UP000887540">
    <property type="component" value="Unplaced"/>
</dbReference>
<name>A0A914BY38_9BILA</name>
<dbReference type="SMART" id="SM00516">
    <property type="entry name" value="SEC14"/>
    <property type="match status" value="1"/>
</dbReference>
<dbReference type="SUPFAM" id="SSF52087">
    <property type="entry name" value="CRAL/TRIO domain"/>
    <property type="match status" value="1"/>
</dbReference>
<dbReference type="Pfam" id="PF25883">
    <property type="entry name" value="F28H7_8_C"/>
    <property type="match status" value="1"/>
</dbReference>
<dbReference type="Pfam" id="PF00650">
    <property type="entry name" value="CRAL_TRIO"/>
    <property type="match status" value="1"/>
</dbReference>
<dbReference type="InterPro" id="IPR036865">
    <property type="entry name" value="CRAL-TRIO_dom_sf"/>
</dbReference>
<evidence type="ECO:0000313" key="3">
    <source>
        <dbReference type="WBParaSite" id="ACRNAN_Path_1265.g4939.t1"/>
    </source>
</evidence>
<dbReference type="InterPro" id="IPR001251">
    <property type="entry name" value="CRAL-TRIO_dom"/>
</dbReference>
<dbReference type="AlphaFoldDB" id="A0A914BY38"/>
<dbReference type="Gene3D" id="3.40.525.10">
    <property type="entry name" value="CRAL-TRIO lipid binding domain"/>
    <property type="match status" value="1"/>
</dbReference>
<dbReference type="Gene3D" id="2.60.120.680">
    <property type="entry name" value="GOLD domain"/>
    <property type="match status" value="1"/>
</dbReference>
<dbReference type="InterPro" id="IPR036598">
    <property type="entry name" value="GOLD_dom_sf"/>
</dbReference>
<dbReference type="PROSITE" id="PS50191">
    <property type="entry name" value="CRAL_TRIO"/>
    <property type="match status" value="1"/>
</dbReference>
<protein>
    <submittedName>
        <fullName evidence="3">CRAL-TRIO domain-containing protein</fullName>
    </submittedName>
</protein>
<dbReference type="InterPro" id="IPR058960">
    <property type="entry name" value="Ctg-1-like_C"/>
</dbReference>
<dbReference type="PANTHER" id="PTHR47159:SF3">
    <property type="entry name" value="CRAL-TRIO DOMAIN-CONTAINING PROTEIN"/>
    <property type="match status" value="1"/>
</dbReference>